<feature type="compositionally biased region" description="Low complexity" evidence="1">
    <location>
        <begin position="174"/>
        <end position="186"/>
    </location>
</feature>
<sequence length="269" mass="28854">MMGPSFQLSAPAPALVSSAPPPTAHFPFQRVSTLRSRPLDVCLCILMADSDARNLQNATGAPAALITAILAALGRPRHGARQLTRLGKLEHAPAVMQPLMANFSSWSWSWSRAAPQPRHSTNTYGSGYAGLRGAEYRCATNARGCAILVRLSFAWHAPGAHPQASPSPTVLPESSRTGLGSRSGSDSFHDPDSRAQHPDSQPNPCFIRRTSKLGLVTCTSESDGGAACDGMQPLRTSTAFAFAQRRRRREYLEITLTASPSRATSTIQY</sequence>
<evidence type="ECO:0000313" key="2">
    <source>
        <dbReference type="EMBL" id="KAJ7083297.1"/>
    </source>
</evidence>
<reference evidence="2" key="1">
    <citation type="submission" date="2023-03" db="EMBL/GenBank/DDBJ databases">
        <title>Massive genome expansion in bonnet fungi (Mycena s.s.) driven by repeated elements and novel gene families across ecological guilds.</title>
        <authorList>
            <consortium name="Lawrence Berkeley National Laboratory"/>
            <person name="Harder C.B."/>
            <person name="Miyauchi S."/>
            <person name="Viragh M."/>
            <person name="Kuo A."/>
            <person name="Thoen E."/>
            <person name="Andreopoulos B."/>
            <person name="Lu D."/>
            <person name="Skrede I."/>
            <person name="Drula E."/>
            <person name="Henrissat B."/>
            <person name="Morin E."/>
            <person name="Kohler A."/>
            <person name="Barry K."/>
            <person name="LaButti K."/>
            <person name="Morin E."/>
            <person name="Salamov A."/>
            <person name="Lipzen A."/>
            <person name="Mereny Z."/>
            <person name="Hegedus B."/>
            <person name="Baldrian P."/>
            <person name="Stursova M."/>
            <person name="Weitz H."/>
            <person name="Taylor A."/>
            <person name="Grigoriev I.V."/>
            <person name="Nagy L.G."/>
            <person name="Martin F."/>
            <person name="Kauserud H."/>
        </authorList>
    </citation>
    <scope>NUCLEOTIDE SEQUENCE</scope>
    <source>
        <strain evidence="2">CBHHK173m</strain>
    </source>
</reference>
<organism evidence="2 3">
    <name type="scientific">Mycena belliarum</name>
    <dbReference type="NCBI Taxonomy" id="1033014"/>
    <lineage>
        <taxon>Eukaryota</taxon>
        <taxon>Fungi</taxon>
        <taxon>Dikarya</taxon>
        <taxon>Basidiomycota</taxon>
        <taxon>Agaricomycotina</taxon>
        <taxon>Agaricomycetes</taxon>
        <taxon>Agaricomycetidae</taxon>
        <taxon>Agaricales</taxon>
        <taxon>Marasmiineae</taxon>
        <taxon>Mycenaceae</taxon>
        <taxon>Mycena</taxon>
    </lineage>
</organism>
<dbReference type="EMBL" id="JARJCN010000041">
    <property type="protein sequence ID" value="KAJ7083297.1"/>
    <property type="molecule type" value="Genomic_DNA"/>
</dbReference>
<dbReference type="Proteomes" id="UP001222325">
    <property type="component" value="Unassembled WGS sequence"/>
</dbReference>
<feature type="compositionally biased region" description="Basic and acidic residues" evidence="1">
    <location>
        <begin position="187"/>
        <end position="197"/>
    </location>
</feature>
<feature type="region of interest" description="Disordered" evidence="1">
    <location>
        <begin position="159"/>
        <end position="206"/>
    </location>
</feature>
<evidence type="ECO:0000256" key="1">
    <source>
        <dbReference type="SAM" id="MobiDB-lite"/>
    </source>
</evidence>
<proteinExistence type="predicted"/>
<keyword evidence="3" id="KW-1185">Reference proteome</keyword>
<dbReference type="AlphaFoldDB" id="A0AAD6U3A8"/>
<comment type="caution">
    <text evidence="2">The sequence shown here is derived from an EMBL/GenBank/DDBJ whole genome shotgun (WGS) entry which is preliminary data.</text>
</comment>
<gene>
    <name evidence="2" type="ORF">B0H15DRAFT_420558</name>
</gene>
<protein>
    <submittedName>
        <fullName evidence="2">Uncharacterized protein</fullName>
    </submittedName>
</protein>
<accession>A0AAD6U3A8</accession>
<name>A0AAD6U3A8_9AGAR</name>
<evidence type="ECO:0000313" key="3">
    <source>
        <dbReference type="Proteomes" id="UP001222325"/>
    </source>
</evidence>